<name>A0ACD1A8M5_9FIRM</name>
<proteinExistence type="predicted"/>
<keyword evidence="2" id="KW-1185">Reference proteome</keyword>
<dbReference type="EC" id="2.7.1.15" evidence="1"/>
<organism evidence="1 2">
    <name type="scientific">Anoxybacterium hadale</name>
    <dbReference type="NCBI Taxonomy" id="3408580"/>
    <lineage>
        <taxon>Bacteria</taxon>
        <taxon>Bacillati</taxon>
        <taxon>Bacillota</taxon>
        <taxon>Clostridia</taxon>
        <taxon>Peptostreptococcales</taxon>
        <taxon>Anaerovoracaceae</taxon>
        <taxon>Anoxybacterium</taxon>
    </lineage>
</organism>
<protein>
    <submittedName>
        <fullName evidence="1">Ribokinase</fullName>
        <ecNumber evidence="1">2.7.1.15</ecNumber>
    </submittedName>
</protein>
<keyword evidence="1" id="KW-0808">Transferase</keyword>
<gene>
    <name evidence="1" type="primary">rbsK</name>
    <name evidence="1" type="ORF">FRZ06_05190</name>
</gene>
<evidence type="ECO:0000313" key="2">
    <source>
        <dbReference type="Proteomes" id="UP000594014"/>
    </source>
</evidence>
<dbReference type="Proteomes" id="UP000594014">
    <property type="component" value="Chromosome"/>
</dbReference>
<sequence>MITVVGSLNMDLVISADKIPRPGETVLGKNLQQIPGGKGANQADAAARLGAEVILIGCVGEDDFGKRLLNSLKQDGVNIENILIKQTQSTGVASIIVEASGNNAITVAPGANYHLTSEDVEALRTVIAASDIVLSQLETPIDSVRTALKIARSSGKKTILNPAPAADLDDDILSLVDILTPNETELEYLSGHRTDSIENILLAGKILIARGVKELVITIGSMGCVHMKGEEATHYRAHQVNAVDTTAAGDSFSAALAVSLSNGRALADAIGFSMKVAAMTVTKKGAQTSLPHLEEVEAFDEWIKLQQIDSRGETE</sequence>
<dbReference type="EMBL" id="CP042469">
    <property type="protein sequence ID" value="QOX62783.1"/>
    <property type="molecule type" value="Genomic_DNA"/>
</dbReference>
<evidence type="ECO:0000313" key="1">
    <source>
        <dbReference type="EMBL" id="QOX62783.1"/>
    </source>
</evidence>
<reference evidence="1" key="1">
    <citation type="submission" date="2019-08" db="EMBL/GenBank/DDBJ databases">
        <title>Genome sequence of Clostridiales bacterium MT110.</title>
        <authorList>
            <person name="Cao J."/>
        </authorList>
    </citation>
    <scope>NUCLEOTIDE SEQUENCE</scope>
    <source>
        <strain evidence="1">MT110</strain>
    </source>
</reference>
<accession>A0ACD1A8M5</accession>